<evidence type="ECO:0000313" key="3">
    <source>
        <dbReference type="Proteomes" id="UP000219465"/>
    </source>
</evidence>
<dbReference type="Proteomes" id="UP000219465">
    <property type="component" value="Unassembled WGS sequence"/>
</dbReference>
<evidence type="ECO:0000313" key="2">
    <source>
        <dbReference type="EMBL" id="SOE08497.1"/>
    </source>
</evidence>
<evidence type="ECO:0000256" key="1">
    <source>
        <dbReference type="SAM" id="MobiDB-lite"/>
    </source>
</evidence>
<dbReference type="InterPro" id="IPR006448">
    <property type="entry name" value="Phage_term_ssu_P27"/>
</dbReference>
<gene>
    <name evidence="2" type="ORF">SAMN05877838_0219</name>
</gene>
<feature type="region of interest" description="Disordered" evidence="1">
    <location>
        <begin position="1"/>
        <end position="24"/>
    </location>
</feature>
<dbReference type="OrthoDB" id="7843333at2"/>
<dbReference type="AlphaFoldDB" id="A0A286HLA3"/>
<proteinExistence type="predicted"/>
<dbReference type="Pfam" id="PF05119">
    <property type="entry name" value="Terminase_4"/>
    <property type="match status" value="1"/>
</dbReference>
<keyword evidence="3" id="KW-1185">Reference proteome</keyword>
<accession>A0A286HLA3</accession>
<organism evidence="2 3">
    <name type="scientific">Hoeflea halophila</name>
    <dbReference type="NCBI Taxonomy" id="714899"/>
    <lineage>
        <taxon>Bacteria</taxon>
        <taxon>Pseudomonadati</taxon>
        <taxon>Pseudomonadota</taxon>
        <taxon>Alphaproteobacteria</taxon>
        <taxon>Hyphomicrobiales</taxon>
        <taxon>Rhizobiaceae</taxon>
        <taxon>Hoeflea</taxon>
    </lineage>
</organism>
<dbReference type="NCBIfam" id="TIGR01558">
    <property type="entry name" value="sm_term_P27"/>
    <property type="match status" value="1"/>
</dbReference>
<name>A0A286HLA3_9HYPH</name>
<reference evidence="3" key="1">
    <citation type="submission" date="2017-08" db="EMBL/GenBank/DDBJ databases">
        <authorList>
            <person name="Varghese N."/>
            <person name="Submissions S."/>
        </authorList>
    </citation>
    <scope>NUCLEOTIDE SEQUENCE [LARGE SCALE GENOMIC DNA]</scope>
    <source>
        <strain evidence="3">KCTC 23107</strain>
    </source>
</reference>
<feature type="region of interest" description="Disordered" evidence="1">
    <location>
        <begin position="109"/>
        <end position="135"/>
    </location>
</feature>
<sequence length="135" mass="14896">MTHLRGVKPSIERDSNPLKKAPAAPKNLSTFARAEWKRIMPSLIARGIITSADLGGVEDYCRARGLVREIEDVLRASGEIDPKLCRLQDKTMQTARQLASEYGLSPVSRARIGSTANDDDEDDNPLTIGKNRRHG</sequence>
<dbReference type="RefSeq" id="WP_097104188.1">
    <property type="nucleotide sequence ID" value="NZ_OCPC01000001.1"/>
</dbReference>
<protein>
    <submittedName>
        <fullName evidence="2">P27 family predicted phage terminase small subunit</fullName>
    </submittedName>
</protein>
<dbReference type="EMBL" id="OCPC01000001">
    <property type="protein sequence ID" value="SOE08497.1"/>
    <property type="molecule type" value="Genomic_DNA"/>
</dbReference>